<dbReference type="VEuPathDB" id="FungiDB:GGTG_05853"/>
<reference evidence="5" key="4">
    <citation type="journal article" date="2015" name="G3 (Bethesda)">
        <title>Genome sequences of three phytopathogenic species of the Magnaporthaceae family of fungi.</title>
        <authorList>
            <person name="Okagaki L.H."/>
            <person name="Nunes C.C."/>
            <person name="Sailsbery J."/>
            <person name="Clay B."/>
            <person name="Brown D."/>
            <person name="John T."/>
            <person name="Oh Y."/>
            <person name="Young N."/>
            <person name="Fitzgerald M."/>
            <person name="Haas B.J."/>
            <person name="Zeng Q."/>
            <person name="Young S."/>
            <person name="Adiconis X."/>
            <person name="Fan L."/>
            <person name="Levin J.Z."/>
            <person name="Mitchell T.K."/>
            <person name="Okubara P.A."/>
            <person name="Farman M.L."/>
            <person name="Kohn L.M."/>
            <person name="Birren B."/>
            <person name="Ma L.-J."/>
            <person name="Dean R.A."/>
        </authorList>
    </citation>
    <scope>NUCLEOTIDE SEQUENCE</scope>
    <source>
        <strain evidence="5">R3-111a-1</strain>
    </source>
</reference>
<dbReference type="PANTHER" id="PTHR40619">
    <property type="entry name" value="FUNGAL STAND N-TERMINAL GOODBYE DOMAIN-CONTAINING PROTEIN"/>
    <property type="match status" value="1"/>
</dbReference>
<dbReference type="Proteomes" id="UP000006039">
    <property type="component" value="Unassembled WGS sequence"/>
</dbReference>
<evidence type="ECO:0000313" key="4">
    <source>
        <dbReference type="EMBL" id="EJT75928.1"/>
    </source>
</evidence>
<feature type="region of interest" description="Disordered" evidence="2">
    <location>
        <begin position="412"/>
        <end position="459"/>
    </location>
</feature>
<feature type="region of interest" description="Disordered" evidence="2">
    <location>
        <begin position="62"/>
        <end position="85"/>
    </location>
</feature>
<gene>
    <name evidence="5" type="primary">20346311</name>
    <name evidence="4" type="ORF">GGTG_05853</name>
</gene>
<keyword evidence="6" id="KW-1185">Reference proteome</keyword>
<organism evidence="4">
    <name type="scientific">Gaeumannomyces tritici (strain R3-111a-1)</name>
    <name type="common">Wheat and barley take-all root rot fungus</name>
    <name type="synonym">Gaeumannomyces graminis var. tritici</name>
    <dbReference type="NCBI Taxonomy" id="644352"/>
    <lineage>
        <taxon>Eukaryota</taxon>
        <taxon>Fungi</taxon>
        <taxon>Dikarya</taxon>
        <taxon>Ascomycota</taxon>
        <taxon>Pezizomycotina</taxon>
        <taxon>Sordariomycetes</taxon>
        <taxon>Sordariomycetidae</taxon>
        <taxon>Magnaporthales</taxon>
        <taxon>Magnaporthaceae</taxon>
        <taxon>Gaeumannomyces</taxon>
    </lineage>
</organism>
<dbReference type="STRING" id="644352.J3NX46"/>
<dbReference type="OrthoDB" id="5419927at2759"/>
<dbReference type="EMBL" id="GL385397">
    <property type="protein sequence ID" value="EJT75928.1"/>
    <property type="molecule type" value="Genomic_DNA"/>
</dbReference>
<dbReference type="InterPro" id="IPR056884">
    <property type="entry name" value="NPHP3-like_N"/>
</dbReference>
<evidence type="ECO:0000313" key="6">
    <source>
        <dbReference type="Proteomes" id="UP000006039"/>
    </source>
</evidence>
<dbReference type="HOGENOM" id="CLU_016969_0_0_1"/>
<reference evidence="4" key="2">
    <citation type="submission" date="2010-07" db="EMBL/GenBank/DDBJ databases">
        <authorList>
            <consortium name="The Broad Institute Genome Sequencing Platform"/>
            <consortium name="Broad Institute Genome Sequencing Center for Infectious Disease"/>
            <person name="Ma L.-J."/>
            <person name="Dead R."/>
            <person name="Young S."/>
            <person name="Zeng Q."/>
            <person name="Koehrsen M."/>
            <person name="Alvarado L."/>
            <person name="Berlin A."/>
            <person name="Chapman S.B."/>
            <person name="Chen Z."/>
            <person name="Freedman E."/>
            <person name="Gellesch M."/>
            <person name="Goldberg J."/>
            <person name="Griggs A."/>
            <person name="Gujja S."/>
            <person name="Heilman E.R."/>
            <person name="Heiman D."/>
            <person name="Hepburn T."/>
            <person name="Howarth C."/>
            <person name="Jen D."/>
            <person name="Larson L."/>
            <person name="Mehta T."/>
            <person name="Neiman D."/>
            <person name="Pearson M."/>
            <person name="Roberts A."/>
            <person name="Saif S."/>
            <person name="Shea T."/>
            <person name="Shenoy N."/>
            <person name="Sisk P."/>
            <person name="Stolte C."/>
            <person name="Sykes S."/>
            <person name="Walk T."/>
            <person name="White J."/>
            <person name="Yandava C."/>
            <person name="Haas B."/>
            <person name="Nusbaum C."/>
            <person name="Birren B."/>
        </authorList>
    </citation>
    <scope>NUCLEOTIDE SEQUENCE</scope>
    <source>
        <strain evidence="4">R3-111a-1</strain>
    </source>
</reference>
<reference evidence="5" key="5">
    <citation type="submission" date="2018-04" db="UniProtKB">
        <authorList>
            <consortium name="EnsemblFungi"/>
        </authorList>
    </citation>
    <scope>IDENTIFICATION</scope>
    <source>
        <strain evidence="5">R3-111a-1</strain>
    </source>
</reference>
<dbReference type="Pfam" id="PF24883">
    <property type="entry name" value="NPHP3_N"/>
    <property type="match status" value="1"/>
</dbReference>
<proteinExistence type="predicted"/>
<feature type="compositionally biased region" description="Pro residues" evidence="2">
    <location>
        <begin position="441"/>
        <end position="456"/>
    </location>
</feature>
<evidence type="ECO:0000256" key="2">
    <source>
        <dbReference type="SAM" id="MobiDB-lite"/>
    </source>
</evidence>
<feature type="domain" description="Nephrocystin 3-like N-terminal" evidence="3">
    <location>
        <begin position="545"/>
        <end position="706"/>
    </location>
</feature>
<evidence type="ECO:0000256" key="1">
    <source>
        <dbReference type="ARBA" id="ARBA00022737"/>
    </source>
</evidence>
<reference evidence="4" key="3">
    <citation type="submission" date="2010-09" db="EMBL/GenBank/DDBJ databases">
        <title>Annotation of Gaeumannomyces graminis var. tritici R3-111a-1.</title>
        <authorList>
            <consortium name="The Broad Institute Genome Sequencing Platform"/>
            <person name="Ma L.-J."/>
            <person name="Dead R."/>
            <person name="Young S.K."/>
            <person name="Zeng Q."/>
            <person name="Gargeya S."/>
            <person name="Fitzgerald M."/>
            <person name="Haas B."/>
            <person name="Abouelleil A."/>
            <person name="Alvarado L."/>
            <person name="Arachchi H.M."/>
            <person name="Berlin A."/>
            <person name="Brown A."/>
            <person name="Chapman S.B."/>
            <person name="Chen Z."/>
            <person name="Dunbar C."/>
            <person name="Freedman E."/>
            <person name="Gearin G."/>
            <person name="Gellesch M."/>
            <person name="Goldberg J."/>
            <person name="Griggs A."/>
            <person name="Gujja S."/>
            <person name="Heiman D."/>
            <person name="Howarth C."/>
            <person name="Larson L."/>
            <person name="Lui A."/>
            <person name="MacDonald P.J.P."/>
            <person name="Mehta T."/>
            <person name="Montmayeur A."/>
            <person name="Murphy C."/>
            <person name="Neiman D."/>
            <person name="Pearson M."/>
            <person name="Priest M."/>
            <person name="Roberts A."/>
            <person name="Saif S."/>
            <person name="Shea T."/>
            <person name="Shenoy N."/>
            <person name="Sisk P."/>
            <person name="Stolte C."/>
            <person name="Sykes S."/>
            <person name="Yandava C."/>
            <person name="Wortman J."/>
            <person name="Nusbaum C."/>
            <person name="Birren B."/>
        </authorList>
    </citation>
    <scope>NUCLEOTIDE SEQUENCE</scope>
    <source>
        <strain evidence="4">R3-111a-1</strain>
    </source>
</reference>
<feature type="compositionally biased region" description="Polar residues" evidence="2">
    <location>
        <begin position="418"/>
        <end position="428"/>
    </location>
</feature>
<dbReference type="eggNOG" id="ENOG502SHRF">
    <property type="taxonomic scope" value="Eukaryota"/>
</dbReference>
<dbReference type="PANTHER" id="PTHR40619:SF3">
    <property type="entry name" value="FUNGAL STAND N-TERMINAL GOODBYE DOMAIN-CONTAINING PROTEIN"/>
    <property type="match status" value="1"/>
</dbReference>
<name>J3NX46_GAET3</name>
<accession>J3NX46</accession>
<reference evidence="6" key="1">
    <citation type="submission" date="2010-07" db="EMBL/GenBank/DDBJ databases">
        <title>The genome sequence of Gaeumannomyces graminis var. tritici strain R3-111a-1.</title>
        <authorList>
            <consortium name="The Broad Institute Genome Sequencing Platform"/>
            <person name="Ma L.-J."/>
            <person name="Dead R."/>
            <person name="Young S."/>
            <person name="Zeng Q."/>
            <person name="Koehrsen M."/>
            <person name="Alvarado L."/>
            <person name="Berlin A."/>
            <person name="Chapman S.B."/>
            <person name="Chen Z."/>
            <person name="Freedman E."/>
            <person name="Gellesch M."/>
            <person name="Goldberg J."/>
            <person name="Griggs A."/>
            <person name="Gujja S."/>
            <person name="Heilman E.R."/>
            <person name="Heiman D."/>
            <person name="Hepburn T."/>
            <person name="Howarth C."/>
            <person name="Jen D."/>
            <person name="Larson L."/>
            <person name="Mehta T."/>
            <person name="Neiman D."/>
            <person name="Pearson M."/>
            <person name="Roberts A."/>
            <person name="Saif S."/>
            <person name="Shea T."/>
            <person name="Shenoy N."/>
            <person name="Sisk P."/>
            <person name="Stolte C."/>
            <person name="Sykes S."/>
            <person name="Walk T."/>
            <person name="White J."/>
            <person name="Yandava C."/>
            <person name="Haas B."/>
            <person name="Nusbaum C."/>
            <person name="Birren B."/>
        </authorList>
    </citation>
    <scope>NUCLEOTIDE SEQUENCE [LARGE SCALE GENOMIC DNA]</scope>
    <source>
        <strain evidence="6">R3-111a-1</strain>
    </source>
</reference>
<dbReference type="RefSeq" id="XP_009221928.1">
    <property type="nucleotide sequence ID" value="XM_009223664.1"/>
</dbReference>
<evidence type="ECO:0000313" key="5">
    <source>
        <dbReference type="EnsemblFungi" id="EJT75928"/>
    </source>
</evidence>
<dbReference type="GeneID" id="20346311"/>
<evidence type="ECO:0000259" key="3">
    <source>
        <dbReference type="Pfam" id="PF24883"/>
    </source>
</evidence>
<dbReference type="AlphaFoldDB" id="J3NX46"/>
<keyword evidence="1" id="KW-0677">Repeat</keyword>
<protein>
    <recommendedName>
        <fullName evidence="3">Nephrocystin 3-like N-terminal domain-containing protein</fullName>
    </recommendedName>
</protein>
<sequence length="776" mass="85698">MEQQPHRLPAVCQQPPSVDFIQNRLPRILDAVKGAPVHYNPQSNRFEPINTVTAAMLAPSIGEKARSGQQAEDAAGETTKRRDVQPPVRELVPAVEAMVFWNAILEPAMARFSTQNQPEAQTLVEKPQYSIRAKKQWRGIHENLQSAQDVFNGTGKPVLSKFKYAYRKVADHTETLQEIIELIPDEGAYVSLVKSVLGLLLSPLHASAQTRMEVTGFADGEDMEKGFSKVEIFLAAFPGDQNIKEASVDLIACVLKAVERAILYFLSSTISRAMGRHKEDLIGSINQISAQTKGLMERVEESHIWGLQKASGLTLANIEELRLLNVENAMAISVKTDQVFNQGRKIMLRLDGVGRIVQDYMQQFTQQQEDRDANFKAEQEARDAQFQADIMNKVKILFDDYTENIRETIRQEFEASNRSHTSAATSRNPSPGPEQQQSPSQWPPQNPCGPPPPWPHDPYAVHQLQLQQFYFQNPSYLAPPPPVHPHHQYYQQPLPIPLPVPEPTGIPVTALLSALGTLIGLDKRDMQSALSQSESILISHRLRAQEIVQAREFRAWATAPSSRELLVLGDPSLEPLQAGAAVSLVAASLTESLRARGAGFATLVFFCGLHTRHDDAYSGAAVMIRALVAQLLEQHYAGYRFQESDLGLSLEQLAGSTDSTTTAADIAGLCALFEWLVKWLPRGKTLVVVIDGIGEYERVQFKEGMLVVLRCLLGLAAAAEARGQGPVVKVLATCPTGTISLLSEFRSKGPESVLLMEALQVVSERMDMDLGEQGFS</sequence>
<dbReference type="EnsemblFungi" id="EJT75928">
    <property type="protein sequence ID" value="EJT75928"/>
    <property type="gene ID" value="GGTG_05853"/>
</dbReference>